<evidence type="ECO:0000313" key="2">
    <source>
        <dbReference type="EMBL" id="OIR05969.1"/>
    </source>
</evidence>
<gene>
    <name evidence="2" type="ORF">GALL_117660</name>
</gene>
<dbReference type="Pfam" id="PF14335">
    <property type="entry name" value="DUF4391"/>
    <property type="match status" value="1"/>
</dbReference>
<evidence type="ECO:0000256" key="1">
    <source>
        <dbReference type="SAM" id="Coils"/>
    </source>
</evidence>
<name>A0A1J5SBS5_9ZZZZ</name>
<protein>
    <recommendedName>
        <fullName evidence="3">DUF4391 domain-containing protein</fullName>
    </recommendedName>
</protein>
<dbReference type="EMBL" id="MLJW01000046">
    <property type="protein sequence ID" value="OIR05969.1"/>
    <property type="molecule type" value="Genomic_DNA"/>
</dbReference>
<evidence type="ECO:0008006" key="3">
    <source>
        <dbReference type="Google" id="ProtNLM"/>
    </source>
</evidence>
<accession>A0A1J5SBS5</accession>
<organism evidence="2">
    <name type="scientific">mine drainage metagenome</name>
    <dbReference type="NCBI Taxonomy" id="410659"/>
    <lineage>
        <taxon>unclassified sequences</taxon>
        <taxon>metagenomes</taxon>
        <taxon>ecological metagenomes</taxon>
    </lineage>
</organism>
<comment type="caution">
    <text evidence="2">The sequence shown here is derived from an EMBL/GenBank/DDBJ whole genome shotgun (WGS) entry which is preliminary data.</text>
</comment>
<proteinExistence type="predicted"/>
<keyword evidence="1" id="KW-0175">Coiled coil</keyword>
<reference evidence="2" key="1">
    <citation type="submission" date="2016-10" db="EMBL/GenBank/DDBJ databases">
        <title>Sequence of Gallionella enrichment culture.</title>
        <authorList>
            <person name="Poehlein A."/>
            <person name="Muehling M."/>
            <person name="Daniel R."/>
        </authorList>
    </citation>
    <scope>NUCLEOTIDE SEQUENCE</scope>
</reference>
<sequence>MILQDLIAALELPASSRVDQRIPKKLLVENGAPTSADKRNINEGIEEIQWVASLKPSTIGIPEFRDETREYLEIAVMHIALRQGAKAARIVELTHRAVPYPLVLLLTAQNQLTLSMAHIRWAQNEAGKVVLDGEPVVVTLAGDSISQGVLPAFLQALSITRQPRANLRVLYQGWLDTLAAFQAAQMTGVFAQSKTDEQAAARRASLLACRELEQKIATLRAAAAKEKQLARQVALNLEIKQLQARQQQASTLL</sequence>
<dbReference type="InterPro" id="IPR025503">
    <property type="entry name" value="DUF4391"/>
</dbReference>
<dbReference type="AlphaFoldDB" id="A0A1J5SBS5"/>
<feature type="coiled-coil region" evidence="1">
    <location>
        <begin position="209"/>
        <end position="245"/>
    </location>
</feature>